<evidence type="ECO:0000313" key="3">
    <source>
        <dbReference type="EMBL" id="EFX78904.1"/>
    </source>
</evidence>
<dbReference type="OrthoDB" id="6392390at2759"/>
<feature type="region of interest" description="Disordered" evidence="1">
    <location>
        <begin position="31"/>
        <end position="83"/>
    </location>
</feature>
<feature type="compositionally biased region" description="Polar residues" evidence="1">
    <location>
        <begin position="43"/>
        <end position="52"/>
    </location>
</feature>
<gene>
    <name evidence="3" type="ORF">DAPPUDRAFT_320075</name>
</gene>
<evidence type="ECO:0000256" key="1">
    <source>
        <dbReference type="SAM" id="MobiDB-lite"/>
    </source>
</evidence>
<reference evidence="3 4" key="1">
    <citation type="journal article" date="2011" name="Science">
        <title>The ecoresponsive genome of Daphnia pulex.</title>
        <authorList>
            <person name="Colbourne J.K."/>
            <person name="Pfrender M.E."/>
            <person name="Gilbert D."/>
            <person name="Thomas W.K."/>
            <person name="Tucker A."/>
            <person name="Oakley T.H."/>
            <person name="Tokishita S."/>
            <person name="Aerts A."/>
            <person name="Arnold G.J."/>
            <person name="Basu M.K."/>
            <person name="Bauer D.J."/>
            <person name="Caceres C.E."/>
            <person name="Carmel L."/>
            <person name="Casola C."/>
            <person name="Choi J.H."/>
            <person name="Detter J.C."/>
            <person name="Dong Q."/>
            <person name="Dusheyko S."/>
            <person name="Eads B.D."/>
            <person name="Frohlich T."/>
            <person name="Geiler-Samerotte K.A."/>
            <person name="Gerlach D."/>
            <person name="Hatcher P."/>
            <person name="Jogdeo S."/>
            <person name="Krijgsveld J."/>
            <person name="Kriventseva E.V."/>
            <person name="Kultz D."/>
            <person name="Laforsch C."/>
            <person name="Lindquist E."/>
            <person name="Lopez J."/>
            <person name="Manak J.R."/>
            <person name="Muller J."/>
            <person name="Pangilinan J."/>
            <person name="Patwardhan R.P."/>
            <person name="Pitluck S."/>
            <person name="Pritham E.J."/>
            <person name="Rechtsteiner A."/>
            <person name="Rho M."/>
            <person name="Rogozin I.B."/>
            <person name="Sakarya O."/>
            <person name="Salamov A."/>
            <person name="Schaack S."/>
            <person name="Shapiro H."/>
            <person name="Shiga Y."/>
            <person name="Skalitzky C."/>
            <person name="Smith Z."/>
            <person name="Souvorov A."/>
            <person name="Sung W."/>
            <person name="Tang Z."/>
            <person name="Tsuchiya D."/>
            <person name="Tu H."/>
            <person name="Vos H."/>
            <person name="Wang M."/>
            <person name="Wolf Y.I."/>
            <person name="Yamagata H."/>
            <person name="Yamada T."/>
            <person name="Ye Y."/>
            <person name="Shaw J.R."/>
            <person name="Andrews J."/>
            <person name="Crease T.J."/>
            <person name="Tang H."/>
            <person name="Lucas S.M."/>
            <person name="Robertson H.M."/>
            <person name="Bork P."/>
            <person name="Koonin E.V."/>
            <person name="Zdobnov E.M."/>
            <person name="Grigoriev I.V."/>
            <person name="Lynch M."/>
            <person name="Boore J.L."/>
        </authorList>
    </citation>
    <scope>NUCLEOTIDE SEQUENCE [LARGE SCALE GENOMIC DNA]</scope>
</reference>
<accession>E9GNS1</accession>
<keyword evidence="2" id="KW-0732">Signal</keyword>
<protein>
    <submittedName>
        <fullName evidence="3">Uncharacterized protein</fullName>
    </submittedName>
</protein>
<dbReference type="HOGENOM" id="CLU_1290126_0_0_1"/>
<dbReference type="EMBL" id="GL732555">
    <property type="protein sequence ID" value="EFX78904.1"/>
    <property type="molecule type" value="Genomic_DNA"/>
</dbReference>
<sequence length="214" mass="23597">MFVSLSSSKMIIPVYLVALFCTVVLGRSAEKDQQNPEDLAINRDTSLVSPQSRKTDPRLDVKIAHQPGQPDEPHPEIFPSVDNVGKDAPGKSELIGEAKSELLESAPVPVPHNPDDALSSRSRRFFLPYLSSSYRRPYYRRPYVRGAYYPYYFGGIFGYPYYGAGYTDHMVTVTTAEDTTVEDTTAATAITVGAMVIMEGGMVTSISESTQIIN</sequence>
<evidence type="ECO:0000256" key="2">
    <source>
        <dbReference type="SAM" id="SignalP"/>
    </source>
</evidence>
<organism evidence="3 4">
    <name type="scientific">Daphnia pulex</name>
    <name type="common">Water flea</name>
    <dbReference type="NCBI Taxonomy" id="6669"/>
    <lineage>
        <taxon>Eukaryota</taxon>
        <taxon>Metazoa</taxon>
        <taxon>Ecdysozoa</taxon>
        <taxon>Arthropoda</taxon>
        <taxon>Crustacea</taxon>
        <taxon>Branchiopoda</taxon>
        <taxon>Diplostraca</taxon>
        <taxon>Cladocera</taxon>
        <taxon>Anomopoda</taxon>
        <taxon>Daphniidae</taxon>
        <taxon>Daphnia</taxon>
    </lineage>
</organism>
<dbReference type="PhylomeDB" id="E9GNS1"/>
<feature type="signal peptide" evidence="2">
    <location>
        <begin position="1"/>
        <end position="26"/>
    </location>
</feature>
<dbReference type="KEGG" id="dpx:DAPPUDRAFT_320075"/>
<name>E9GNS1_DAPPU</name>
<feature type="chain" id="PRO_5003240486" evidence="2">
    <location>
        <begin position="27"/>
        <end position="214"/>
    </location>
</feature>
<evidence type="ECO:0000313" key="4">
    <source>
        <dbReference type="Proteomes" id="UP000000305"/>
    </source>
</evidence>
<feature type="compositionally biased region" description="Basic and acidic residues" evidence="1">
    <location>
        <begin position="53"/>
        <end position="63"/>
    </location>
</feature>
<keyword evidence="4" id="KW-1185">Reference proteome</keyword>
<dbReference type="AlphaFoldDB" id="E9GNS1"/>
<dbReference type="InParanoid" id="E9GNS1"/>
<dbReference type="Proteomes" id="UP000000305">
    <property type="component" value="Unassembled WGS sequence"/>
</dbReference>
<proteinExistence type="predicted"/>